<dbReference type="OrthoDB" id="3365698at2759"/>
<comment type="caution">
    <text evidence="1">The sequence shown here is derived from an EMBL/GenBank/DDBJ whole genome shotgun (WGS) entry which is preliminary data.</text>
</comment>
<dbReference type="GeneID" id="66104700"/>
<organism evidence="1 2">
    <name type="scientific">Guyanagaster necrorhizus</name>
    <dbReference type="NCBI Taxonomy" id="856835"/>
    <lineage>
        <taxon>Eukaryota</taxon>
        <taxon>Fungi</taxon>
        <taxon>Dikarya</taxon>
        <taxon>Basidiomycota</taxon>
        <taxon>Agaricomycotina</taxon>
        <taxon>Agaricomycetes</taxon>
        <taxon>Agaricomycetidae</taxon>
        <taxon>Agaricales</taxon>
        <taxon>Marasmiineae</taxon>
        <taxon>Physalacriaceae</taxon>
        <taxon>Guyanagaster</taxon>
    </lineage>
</organism>
<keyword evidence="2" id="KW-1185">Reference proteome</keyword>
<dbReference type="RefSeq" id="XP_043038992.1">
    <property type="nucleotide sequence ID" value="XM_043182403.1"/>
</dbReference>
<reference evidence="1" key="1">
    <citation type="submission" date="2020-11" db="EMBL/GenBank/DDBJ databases">
        <title>Adaptations for nitrogen fixation in a non-lichenized fungal sporocarp promotes dispersal by wood-feeding termites.</title>
        <authorList>
            <consortium name="DOE Joint Genome Institute"/>
            <person name="Koch R.A."/>
            <person name="Yoon G."/>
            <person name="Arayal U."/>
            <person name="Lail K."/>
            <person name="Amirebrahimi M."/>
            <person name="Labutti K."/>
            <person name="Lipzen A."/>
            <person name="Riley R."/>
            <person name="Barry K."/>
            <person name="Henrissat B."/>
            <person name="Grigoriev I.V."/>
            <person name="Herr J.R."/>
            <person name="Aime M.C."/>
        </authorList>
    </citation>
    <scope>NUCLEOTIDE SEQUENCE</scope>
    <source>
        <strain evidence="1">MCA 3950</strain>
    </source>
</reference>
<evidence type="ECO:0008006" key="3">
    <source>
        <dbReference type="Google" id="ProtNLM"/>
    </source>
</evidence>
<feature type="non-terminal residue" evidence="1">
    <location>
        <position position="120"/>
    </location>
</feature>
<evidence type="ECO:0000313" key="1">
    <source>
        <dbReference type="EMBL" id="KAG7445492.1"/>
    </source>
</evidence>
<dbReference type="EMBL" id="MU250536">
    <property type="protein sequence ID" value="KAG7445492.1"/>
    <property type="molecule type" value="Genomic_DNA"/>
</dbReference>
<name>A0A9P8AT39_9AGAR</name>
<evidence type="ECO:0000313" key="2">
    <source>
        <dbReference type="Proteomes" id="UP000812287"/>
    </source>
</evidence>
<protein>
    <recommendedName>
        <fullName evidence="3">F-box domain-containing protein</fullName>
    </recommendedName>
</protein>
<feature type="non-terminal residue" evidence="1">
    <location>
        <position position="1"/>
    </location>
</feature>
<sequence>NAPPSPEERLELAEIAAQSSRAVADLERRIAQAQGMPDSLVCELGVATEQLRSSKMLLHPIRTLSDDVLYEIFICCSPTCLMIPLRTLPPWTISQVSQQWRLVAVSASCLWSSISLYFPS</sequence>
<dbReference type="Proteomes" id="UP000812287">
    <property type="component" value="Unassembled WGS sequence"/>
</dbReference>
<accession>A0A9P8AT39</accession>
<dbReference type="AlphaFoldDB" id="A0A9P8AT39"/>
<gene>
    <name evidence="1" type="ORF">BT62DRAFT_830734</name>
</gene>
<proteinExistence type="predicted"/>